<evidence type="ECO:0000256" key="1">
    <source>
        <dbReference type="SAM" id="MobiDB-lite"/>
    </source>
</evidence>
<feature type="compositionally biased region" description="Basic and acidic residues" evidence="1">
    <location>
        <begin position="37"/>
        <end position="59"/>
    </location>
</feature>
<gene>
    <name evidence="2" type="ORF">A2912_01005</name>
</gene>
<evidence type="ECO:0000313" key="3">
    <source>
        <dbReference type="Proteomes" id="UP000178122"/>
    </source>
</evidence>
<comment type="caution">
    <text evidence="2">The sequence shown here is derived from an EMBL/GenBank/DDBJ whole genome shotgun (WGS) entry which is preliminary data.</text>
</comment>
<proteinExistence type="predicted"/>
<sequence>MLDAFIIDEIQKRKIADQEKGRRQPGLYVPDMPYIPPERERSGREAPQRGYWDNEREDSSGDGCVIIDMKSLRPERYIV</sequence>
<dbReference type="AlphaFoldDB" id="A0A1G1YTV2"/>
<name>A0A1G1YTV2_9BACT</name>
<evidence type="ECO:0000313" key="2">
    <source>
        <dbReference type="EMBL" id="OGY55785.1"/>
    </source>
</evidence>
<dbReference type="EMBL" id="MHIN01000004">
    <property type="protein sequence ID" value="OGY55785.1"/>
    <property type="molecule type" value="Genomic_DNA"/>
</dbReference>
<protein>
    <submittedName>
        <fullName evidence="2">Uncharacterized protein</fullName>
    </submittedName>
</protein>
<reference evidence="2 3" key="1">
    <citation type="journal article" date="2016" name="Nat. Commun.">
        <title>Thousands of microbial genomes shed light on interconnected biogeochemical processes in an aquifer system.</title>
        <authorList>
            <person name="Anantharaman K."/>
            <person name="Brown C.T."/>
            <person name="Hug L.A."/>
            <person name="Sharon I."/>
            <person name="Castelle C.J."/>
            <person name="Probst A.J."/>
            <person name="Thomas B.C."/>
            <person name="Singh A."/>
            <person name="Wilkins M.J."/>
            <person name="Karaoz U."/>
            <person name="Brodie E.L."/>
            <person name="Williams K.H."/>
            <person name="Hubbard S.S."/>
            <person name="Banfield J.F."/>
        </authorList>
    </citation>
    <scope>NUCLEOTIDE SEQUENCE [LARGE SCALE GENOMIC DNA]</scope>
</reference>
<accession>A0A1G1YTV2</accession>
<dbReference type="Proteomes" id="UP000178122">
    <property type="component" value="Unassembled WGS sequence"/>
</dbReference>
<feature type="region of interest" description="Disordered" evidence="1">
    <location>
        <begin position="16"/>
        <end position="60"/>
    </location>
</feature>
<organism evidence="2 3">
    <name type="scientific">Candidatus Buchananbacteria bacterium RIFCSPLOWO2_01_FULL_40_23b</name>
    <dbReference type="NCBI Taxonomy" id="1797544"/>
    <lineage>
        <taxon>Bacteria</taxon>
        <taxon>Candidatus Buchananiibacteriota</taxon>
    </lineage>
</organism>